<dbReference type="PANTHER" id="PTHR43042:SF2">
    <property type="entry name" value="SAM-DEPENDENT METHYLTRANSFERASE"/>
    <property type="match status" value="1"/>
</dbReference>
<dbReference type="PANTHER" id="PTHR43042">
    <property type="entry name" value="SAM-DEPENDENT METHYLTRANSFERASE"/>
    <property type="match status" value="1"/>
</dbReference>
<reference evidence="5 6" key="1">
    <citation type="journal article" date="2015" name="Nature">
        <title>rRNA introns, odd ribosomes, and small enigmatic genomes across a large radiation of phyla.</title>
        <authorList>
            <person name="Brown C.T."/>
            <person name="Hug L.A."/>
            <person name="Thomas B.C."/>
            <person name="Sharon I."/>
            <person name="Castelle C.J."/>
            <person name="Singh A."/>
            <person name="Wilkins M.J."/>
            <person name="Williams K.H."/>
            <person name="Banfield J.F."/>
        </authorList>
    </citation>
    <scope>NUCLEOTIDE SEQUENCE [LARGE SCALE GENOMIC DNA]</scope>
</reference>
<evidence type="ECO:0000256" key="3">
    <source>
        <dbReference type="ARBA" id="ARBA00022691"/>
    </source>
</evidence>
<protein>
    <recommendedName>
        <fullName evidence="4">S-adenosylmethionine-dependent methyltransferase domain-containing protein</fullName>
    </recommendedName>
</protein>
<dbReference type="Gene3D" id="3.40.50.150">
    <property type="entry name" value="Vaccinia Virus protein VP39"/>
    <property type="match status" value="1"/>
</dbReference>
<dbReference type="PATRIC" id="fig|1618986.3.peg.446"/>
<dbReference type="InterPro" id="IPR019614">
    <property type="entry name" value="SAM-dep_methyl-trfase"/>
</dbReference>
<dbReference type="GO" id="GO:0008168">
    <property type="term" value="F:methyltransferase activity"/>
    <property type="evidence" value="ECO:0007669"/>
    <property type="project" value="UniProtKB-KW"/>
</dbReference>
<dbReference type="EMBL" id="LCRN01000040">
    <property type="protein sequence ID" value="KKW35372.1"/>
    <property type="molecule type" value="Genomic_DNA"/>
</dbReference>
<dbReference type="CDD" id="cd02440">
    <property type="entry name" value="AdoMet_MTases"/>
    <property type="match status" value="1"/>
</dbReference>
<evidence type="ECO:0000256" key="2">
    <source>
        <dbReference type="ARBA" id="ARBA00022679"/>
    </source>
</evidence>
<keyword evidence="2" id="KW-0808">Transferase</keyword>
<dbReference type="Proteomes" id="UP000033865">
    <property type="component" value="Unassembled WGS sequence"/>
</dbReference>
<feature type="domain" description="S-adenosylmethionine-dependent methyltransferase" evidence="4">
    <location>
        <begin position="71"/>
        <end position="245"/>
    </location>
</feature>
<dbReference type="Gene3D" id="2.60.40.1180">
    <property type="entry name" value="Golgi alpha-mannosidase II"/>
    <property type="match status" value="1"/>
</dbReference>
<name>A0A0G2A3D4_9BACT</name>
<organism evidence="5 6">
    <name type="scientific">Candidatus Uhrbacteria bacterium GW2011_GWC2_53_7</name>
    <dbReference type="NCBI Taxonomy" id="1618986"/>
    <lineage>
        <taxon>Bacteria</taxon>
        <taxon>Candidatus Uhriibacteriota</taxon>
    </lineage>
</organism>
<gene>
    <name evidence="5" type="ORF">UY82_C0040G0005</name>
</gene>
<evidence type="ECO:0000256" key="1">
    <source>
        <dbReference type="ARBA" id="ARBA00022603"/>
    </source>
</evidence>
<dbReference type="GO" id="GO:0032259">
    <property type="term" value="P:methylation"/>
    <property type="evidence" value="ECO:0007669"/>
    <property type="project" value="UniProtKB-KW"/>
</dbReference>
<dbReference type="InterPro" id="IPR013780">
    <property type="entry name" value="Glyco_hydro_b"/>
</dbReference>
<keyword evidence="1" id="KW-0489">Methyltransferase</keyword>
<comment type="caution">
    <text evidence="5">The sequence shown here is derived from an EMBL/GenBank/DDBJ whole genome shotgun (WGS) entry which is preliminary data.</text>
</comment>
<dbReference type="Pfam" id="PF10672">
    <property type="entry name" value="Methyltrans_SAM"/>
    <property type="match status" value="1"/>
</dbReference>
<sequence>MSTPNIAKLNDYELLDSGHLKKYERFGSVQVVRTEPLALWVPEDEAAWDPDVIYTQDGREGTWKIKRDLPNPWTLSWNKLTFRLRLASFKHVGLFPEQAVNWEYLGRELPRGASLLNLFGYTGAASIVVAQHGIEVVHVDASKPAITAGKENQKLSRLETASIRWIVDDAMTFVKREARRAHLYDAILMDPPAFGRGPDGELWQFETDLVPLLRACQAILAPRGLLLVNAYALGFPAVAIEQAVRCVFPNASRIESIELLLRESSRRGFLLPAGVTVRARL</sequence>
<proteinExistence type="predicted"/>
<dbReference type="SUPFAM" id="SSF53335">
    <property type="entry name" value="S-adenosyl-L-methionine-dependent methyltransferases"/>
    <property type="match status" value="1"/>
</dbReference>
<dbReference type="AlphaFoldDB" id="A0A0G2A3D4"/>
<accession>A0A0G2A3D4</accession>
<evidence type="ECO:0000313" key="6">
    <source>
        <dbReference type="Proteomes" id="UP000033865"/>
    </source>
</evidence>
<keyword evidence="3" id="KW-0949">S-adenosyl-L-methionine</keyword>
<evidence type="ECO:0000259" key="4">
    <source>
        <dbReference type="Pfam" id="PF10672"/>
    </source>
</evidence>
<evidence type="ECO:0000313" key="5">
    <source>
        <dbReference type="EMBL" id="KKW35372.1"/>
    </source>
</evidence>
<dbReference type="InterPro" id="IPR029063">
    <property type="entry name" value="SAM-dependent_MTases_sf"/>
</dbReference>